<dbReference type="EMBL" id="MT144306">
    <property type="protein sequence ID" value="QJA52022.1"/>
    <property type="molecule type" value="Genomic_DNA"/>
</dbReference>
<dbReference type="EMBL" id="MT143285">
    <property type="protein sequence ID" value="QJA95092.1"/>
    <property type="molecule type" value="Genomic_DNA"/>
</dbReference>
<accession>A0A6H1ZX30</accession>
<name>A0A6H1ZX30_9ZZZZ</name>
<evidence type="ECO:0000313" key="1">
    <source>
        <dbReference type="EMBL" id="QJA52022.1"/>
    </source>
</evidence>
<sequence>MPTNIPSVEEFTKQLVGWETLTKLQKEFICMRRFIGTDVDTVEHLAIRNGESISVKRIQGWRRNNPYFRQIELSIINGPLEVANALIDDLVPVALMQLYFGMTGKDGRVADNAARTVLKMKGLLGEERGGERRGIIILMPFERGKLADGNIRPVKALPTPRGTTEGTCIVEED</sequence>
<gene>
    <name evidence="2" type="ORF">MM415B03656_0006</name>
    <name evidence="1" type="ORF">TM448A02435_0007</name>
</gene>
<proteinExistence type="predicted"/>
<evidence type="ECO:0000313" key="2">
    <source>
        <dbReference type="EMBL" id="QJA95092.1"/>
    </source>
</evidence>
<dbReference type="AlphaFoldDB" id="A0A6H1ZX30"/>
<protein>
    <submittedName>
        <fullName evidence="1">Uncharacterized protein</fullName>
    </submittedName>
</protein>
<reference evidence="1" key="1">
    <citation type="submission" date="2020-03" db="EMBL/GenBank/DDBJ databases">
        <title>The deep terrestrial virosphere.</title>
        <authorList>
            <person name="Holmfeldt K."/>
            <person name="Nilsson E."/>
            <person name="Simone D."/>
            <person name="Lopez-Fernandez M."/>
            <person name="Wu X."/>
            <person name="de Brujin I."/>
            <person name="Lundin D."/>
            <person name="Andersson A."/>
            <person name="Bertilsson S."/>
            <person name="Dopson M."/>
        </authorList>
    </citation>
    <scope>NUCLEOTIDE SEQUENCE</scope>
    <source>
        <strain evidence="2">MM415B03656</strain>
        <strain evidence="1">TM448A02435</strain>
    </source>
</reference>
<organism evidence="1">
    <name type="scientific">viral metagenome</name>
    <dbReference type="NCBI Taxonomy" id="1070528"/>
    <lineage>
        <taxon>unclassified sequences</taxon>
        <taxon>metagenomes</taxon>
        <taxon>organismal metagenomes</taxon>
    </lineage>
</organism>